<accession>L7FCN1</accession>
<dbReference type="PANTHER" id="PTHR12110">
    <property type="entry name" value="HYDROXYPYRUVATE ISOMERASE"/>
    <property type="match status" value="1"/>
</dbReference>
<dbReference type="PANTHER" id="PTHR12110:SF41">
    <property type="entry name" value="INOSOSE DEHYDRATASE"/>
    <property type="match status" value="1"/>
</dbReference>
<keyword evidence="3" id="KW-1185">Reference proteome</keyword>
<dbReference type="Pfam" id="PF01261">
    <property type="entry name" value="AP_endonuc_2"/>
    <property type="match status" value="1"/>
</dbReference>
<sequence length="334" mass="35938">MTPPAAAEPRFATDVVTFYHPAFWGLETPDAVRESALADPGRFWGRILDALAEAGVTGVELTFAPGDIESALRAFGSAPSFRRALEERGLSVVSAFVAGSDAPDWRHGDNLTAIVADAERRAAFLADVGADLLVTGLPMRTTLGTRPPFFVDAAYMSRMADIAHTVADAVGRLGVRLAFHTESNSTLWYERDIDLFMMLTDPRHVWLCPDSCHIALGGGDPVAVARRHAQRIALAHWKDAVRPIDVELTIDDTVFAQQQPYMTELGTGIVDWPGWADAMSRTPGAGTVLVELDEAPDPVAALRAGGNDSRSVVRPGRQLSDDTSCGVPGVFWAC</sequence>
<dbReference type="InterPro" id="IPR013022">
    <property type="entry name" value="Xyl_isomerase-like_TIM-brl"/>
</dbReference>
<protein>
    <submittedName>
        <fullName evidence="2">AP endonuclease, family 2</fullName>
    </submittedName>
</protein>
<evidence type="ECO:0000313" key="3">
    <source>
        <dbReference type="Proteomes" id="UP000010931"/>
    </source>
</evidence>
<reference evidence="2 3" key="1">
    <citation type="journal article" date="2011" name="Plasmid">
        <title>Streptomyces turgidiscabies Car8 contains a modular pathogenicity island that shares virulence genes with other actinobacterial plant pathogens.</title>
        <authorList>
            <person name="Huguet-Tapia J.C."/>
            <person name="Badger J.H."/>
            <person name="Loria R."/>
            <person name="Pettis G.S."/>
        </authorList>
    </citation>
    <scope>NUCLEOTIDE SEQUENCE [LARGE SCALE GENOMIC DNA]</scope>
    <source>
        <strain evidence="2 3">Car8</strain>
    </source>
</reference>
<dbReference type="STRING" id="85558.T45_02556"/>
<evidence type="ECO:0000259" key="1">
    <source>
        <dbReference type="Pfam" id="PF01261"/>
    </source>
</evidence>
<proteinExistence type="predicted"/>
<feature type="domain" description="Xylose isomerase-like TIM barrel" evidence="1">
    <location>
        <begin position="48"/>
        <end position="297"/>
    </location>
</feature>
<keyword evidence="2" id="KW-0378">Hydrolase</keyword>
<dbReference type="InterPro" id="IPR036237">
    <property type="entry name" value="Xyl_isomerase-like_sf"/>
</dbReference>
<dbReference type="Proteomes" id="UP000010931">
    <property type="component" value="Unassembled WGS sequence"/>
</dbReference>
<dbReference type="InterPro" id="IPR050312">
    <property type="entry name" value="IolE/XylAMocC-like"/>
</dbReference>
<dbReference type="RefSeq" id="WP_006375461.1">
    <property type="nucleotide sequence ID" value="NZ_AEJB01000154.1"/>
</dbReference>
<comment type="caution">
    <text evidence="2">The sequence shown here is derived from an EMBL/GenBank/DDBJ whole genome shotgun (WGS) entry which is preliminary data.</text>
</comment>
<dbReference type="SUPFAM" id="SSF51658">
    <property type="entry name" value="Xylose isomerase-like"/>
    <property type="match status" value="1"/>
</dbReference>
<organism evidence="2 3">
    <name type="scientific">Streptomyces turgidiscabies (strain Car8)</name>
    <dbReference type="NCBI Taxonomy" id="698760"/>
    <lineage>
        <taxon>Bacteria</taxon>
        <taxon>Bacillati</taxon>
        <taxon>Actinomycetota</taxon>
        <taxon>Actinomycetes</taxon>
        <taxon>Kitasatosporales</taxon>
        <taxon>Streptomycetaceae</taxon>
        <taxon>Streptomyces</taxon>
    </lineage>
</organism>
<dbReference type="EMBL" id="AEJB01000154">
    <property type="protein sequence ID" value="ELP69318.1"/>
    <property type="molecule type" value="Genomic_DNA"/>
</dbReference>
<keyword evidence="2" id="KW-0255">Endonuclease</keyword>
<keyword evidence="2" id="KW-0540">Nuclease</keyword>
<feature type="non-terminal residue" evidence="2">
    <location>
        <position position="334"/>
    </location>
</feature>
<dbReference type="Gene3D" id="3.20.20.150">
    <property type="entry name" value="Divalent-metal-dependent TIM barrel enzymes"/>
    <property type="match status" value="1"/>
</dbReference>
<name>L7FCN1_STRT8</name>
<gene>
    <name evidence="2" type="ORF">STRTUCAR8_08674</name>
</gene>
<dbReference type="AlphaFoldDB" id="L7FCN1"/>
<dbReference type="GO" id="GO:0004519">
    <property type="term" value="F:endonuclease activity"/>
    <property type="evidence" value="ECO:0007669"/>
    <property type="project" value="UniProtKB-KW"/>
</dbReference>
<evidence type="ECO:0000313" key="2">
    <source>
        <dbReference type="EMBL" id="ELP69318.1"/>
    </source>
</evidence>